<dbReference type="Proteomes" id="UP000704176">
    <property type="component" value="Unassembled WGS sequence"/>
</dbReference>
<dbReference type="InterPro" id="IPR019734">
    <property type="entry name" value="TPR_rpt"/>
</dbReference>
<feature type="repeat" description="TPR" evidence="1">
    <location>
        <begin position="48"/>
        <end position="81"/>
    </location>
</feature>
<dbReference type="SUPFAM" id="SSF48452">
    <property type="entry name" value="TPR-like"/>
    <property type="match status" value="1"/>
</dbReference>
<dbReference type="EMBL" id="JAIRBM010000030">
    <property type="protein sequence ID" value="MBZ6079248.1"/>
    <property type="molecule type" value="Genomic_DNA"/>
</dbReference>
<evidence type="ECO:0008006" key="4">
    <source>
        <dbReference type="Google" id="ProtNLM"/>
    </source>
</evidence>
<dbReference type="PROSITE" id="PS50005">
    <property type="entry name" value="TPR"/>
    <property type="match status" value="1"/>
</dbReference>
<sequence>MSVRTYDVPANEAPFFNFAEKNPAQRAADEKLVADVLKTSLDRSKAASAAIAAGGRAFLEQRDLSTAAKLFNQAYLLDPELSGIYHRFAMIVAGRFKDYDYSNELFDLAARMKSPAPSLQADHGRMLLMAGRPQSAKAVLQQAVANSPEWAIPRMNLAWATLLAGLRDEACRLKSEVHGQDLDVVQSDLVLFAQKAGC</sequence>
<evidence type="ECO:0000256" key="1">
    <source>
        <dbReference type="PROSITE-ProRule" id="PRU00339"/>
    </source>
</evidence>
<comment type="caution">
    <text evidence="2">The sequence shown here is derived from an EMBL/GenBank/DDBJ whole genome shotgun (WGS) entry which is preliminary data.</text>
</comment>
<keyword evidence="3" id="KW-1185">Reference proteome</keyword>
<accession>A0ABS7VUJ3</accession>
<reference evidence="2 3" key="1">
    <citation type="submission" date="2021-09" db="EMBL/GenBank/DDBJ databases">
        <title>The complete genome sequence of a new microorganism.</title>
        <authorList>
            <person name="Zi Z."/>
        </authorList>
    </citation>
    <scope>NUCLEOTIDE SEQUENCE [LARGE SCALE GENOMIC DNA]</scope>
    <source>
        <strain evidence="2 3">WGZ8</strain>
    </source>
</reference>
<organism evidence="2 3">
    <name type="scientific">Microvirga puerhi</name>
    <dbReference type="NCBI Taxonomy" id="2876078"/>
    <lineage>
        <taxon>Bacteria</taxon>
        <taxon>Pseudomonadati</taxon>
        <taxon>Pseudomonadota</taxon>
        <taxon>Alphaproteobacteria</taxon>
        <taxon>Hyphomicrobiales</taxon>
        <taxon>Methylobacteriaceae</taxon>
        <taxon>Microvirga</taxon>
    </lineage>
</organism>
<keyword evidence="1" id="KW-0802">TPR repeat</keyword>
<evidence type="ECO:0000313" key="3">
    <source>
        <dbReference type="Proteomes" id="UP000704176"/>
    </source>
</evidence>
<dbReference type="InterPro" id="IPR011990">
    <property type="entry name" value="TPR-like_helical_dom_sf"/>
</dbReference>
<dbReference type="RefSeq" id="WP_224316132.1">
    <property type="nucleotide sequence ID" value="NZ_JAIRBM010000030.1"/>
</dbReference>
<name>A0ABS7VUJ3_9HYPH</name>
<proteinExistence type="predicted"/>
<evidence type="ECO:0000313" key="2">
    <source>
        <dbReference type="EMBL" id="MBZ6079248.1"/>
    </source>
</evidence>
<dbReference type="Gene3D" id="1.25.40.10">
    <property type="entry name" value="Tetratricopeptide repeat domain"/>
    <property type="match status" value="1"/>
</dbReference>
<protein>
    <recommendedName>
        <fullName evidence="4">Tetratricopeptide repeat protein</fullName>
    </recommendedName>
</protein>
<gene>
    <name evidence="2" type="ORF">K9B37_23625</name>
</gene>